<accession>A0ABP0XYY6</accession>
<feature type="domain" description="EF-hand" evidence="2">
    <location>
        <begin position="58"/>
        <end position="93"/>
    </location>
</feature>
<keyword evidence="1" id="KW-0106">Calcium</keyword>
<dbReference type="InterPro" id="IPR011992">
    <property type="entry name" value="EF-hand-dom_pair"/>
</dbReference>
<dbReference type="Pfam" id="PF13499">
    <property type="entry name" value="EF-hand_7"/>
    <property type="match status" value="1"/>
</dbReference>
<protein>
    <recommendedName>
        <fullName evidence="2">EF-hand domain-containing protein</fullName>
    </recommendedName>
</protein>
<proteinExistence type="predicted"/>
<dbReference type="SMART" id="SM00054">
    <property type="entry name" value="EFh"/>
    <property type="match status" value="3"/>
</dbReference>
<reference evidence="3 4" key="1">
    <citation type="submission" date="2024-03" db="EMBL/GenBank/DDBJ databases">
        <authorList>
            <person name="Gkanogiannis A."/>
            <person name="Becerra Lopez-Lavalle L."/>
        </authorList>
    </citation>
    <scope>NUCLEOTIDE SEQUENCE [LARGE SCALE GENOMIC DNA]</scope>
</reference>
<evidence type="ECO:0000256" key="1">
    <source>
        <dbReference type="ARBA" id="ARBA00022837"/>
    </source>
</evidence>
<evidence type="ECO:0000313" key="3">
    <source>
        <dbReference type="EMBL" id="CAK9312581.1"/>
    </source>
</evidence>
<dbReference type="PROSITE" id="PS50222">
    <property type="entry name" value="EF_HAND_2"/>
    <property type="match status" value="2"/>
</dbReference>
<dbReference type="InterPro" id="IPR018247">
    <property type="entry name" value="EF_Hand_1_Ca_BS"/>
</dbReference>
<evidence type="ECO:0000313" key="4">
    <source>
        <dbReference type="Proteomes" id="UP001642487"/>
    </source>
</evidence>
<evidence type="ECO:0000259" key="2">
    <source>
        <dbReference type="PROSITE" id="PS50222"/>
    </source>
</evidence>
<keyword evidence="4" id="KW-1185">Reference proteome</keyword>
<name>A0ABP0XYY6_9ROSI</name>
<dbReference type="EMBL" id="OZ021745">
    <property type="protein sequence ID" value="CAK9312581.1"/>
    <property type="molecule type" value="Genomic_DNA"/>
</dbReference>
<dbReference type="Gene3D" id="1.10.238.10">
    <property type="entry name" value="EF-hand"/>
    <property type="match status" value="1"/>
</dbReference>
<sequence length="135" mass="15349">MAESLFLALQRPLSEKEADLVLEMRDGNGDGVLDKQELMTDLTHINKKPSTILPKMHLTREEIKEIFVELDIDGDGFLNKDELTKAFGMIGSYTLLFKAHYAMAYADDDGNGLISERELDKLIDYVERTNRGRLN</sequence>
<gene>
    <name evidence="3" type="ORF">CITCOLO1_LOCUS4275</name>
</gene>
<feature type="domain" description="EF-hand" evidence="2">
    <location>
        <begin position="13"/>
        <end position="48"/>
    </location>
</feature>
<dbReference type="Proteomes" id="UP001642487">
    <property type="component" value="Chromosome 11"/>
</dbReference>
<dbReference type="PROSITE" id="PS00018">
    <property type="entry name" value="EF_HAND_1"/>
    <property type="match status" value="3"/>
</dbReference>
<dbReference type="InterPro" id="IPR002048">
    <property type="entry name" value="EF_hand_dom"/>
</dbReference>
<dbReference type="SUPFAM" id="SSF47473">
    <property type="entry name" value="EF-hand"/>
    <property type="match status" value="1"/>
</dbReference>
<organism evidence="3 4">
    <name type="scientific">Citrullus colocynthis</name>
    <name type="common">colocynth</name>
    <dbReference type="NCBI Taxonomy" id="252529"/>
    <lineage>
        <taxon>Eukaryota</taxon>
        <taxon>Viridiplantae</taxon>
        <taxon>Streptophyta</taxon>
        <taxon>Embryophyta</taxon>
        <taxon>Tracheophyta</taxon>
        <taxon>Spermatophyta</taxon>
        <taxon>Magnoliopsida</taxon>
        <taxon>eudicotyledons</taxon>
        <taxon>Gunneridae</taxon>
        <taxon>Pentapetalae</taxon>
        <taxon>rosids</taxon>
        <taxon>fabids</taxon>
        <taxon>Cucurbitales</taxon>
        <taxon>Cucurbitaceae</taxon>
        <taxon>Benincaseae</taxon>
        <taxon>Citrullus</taxon>
    </lineage>
</organism>
<dbReference type="CDD" id="cd00051">
    <property type="entry name" value="EFh"/>
    <property type="match status" value="2"/>
</dbReference>